<evidence type="ECO:0000256" key="1">
    <source>
        <dbReference type="SAM" id="MobiDB-lite"/>
    </source>
</evidence>
<evidence type="ECO:0000313" key="2">
    <source>
        <dbReference type="EMBL" id="ACB67237.1"/>
    </source>
</evidence>
<dbReference type="KEGG" id="bac:BamMC406_4783"/>
<dbReference type="Pfam" id="PF11655">
    <property type="entry name" value="DUF2589"/>
    <property type="match status" value="1"/>
</dbReference>
<proteinExistence type="predicted"/>
<dbReference type="HOGENOM" id="CLU_948901_0_0_4"/>
<protein>
    <recommendedName>
        <fullName evidence="4">DUF2589 domain-containing protein</fullName>
    </recommendedName>
</protein>
<dbReference type="EMBL" id="CP001026">
    <property type="protein sequence ID" value="ACB67237.1"/>
    <property type="molecule type" value="Genomic_DNA"/>
</dbReference>
<evidence type="ECO:0000313" key="3">
    <source>
        <dbReference type="Proteomes" id="UP000001680"/>
    </source>
</evidence>
<feature type="compositionally biased region" description="Low complexity" evidence="1">
    <location>
        <begin position="41"/>
        <end position="62"/>
    </location>
</feature>
<gene>
    <name evidence="2" type="ordered locus">BamMC406_4783</name>
</gene>
<organism evidence="2 3">
    <name type="scientific">Burkholderia ambifaria (strain MC40-6)</name>
    <dbReference type="NCBI Taxonomy" id="398577"/>
    <lineage>
        <taxon>Bacteria</taxon>
        <taxon>Pseudomonadati</taxon>
        <taxon>Pseudomonadota</taxon>
        <taxon>Betaproteobacteria</taxon>
        <taxon>Burkholderiales</taxon>
        <taxon>Burkholderiaceae</taxon>
        <taxon>Burkholderia</taxon>
        <taxon>Burkholderia cepacia complex</taxon>
    </lineage>
</organism>
<dbReference type="AlphaFoldDB" id="B1YYK1"/>
<dbReference type="Proteomes" id="UP000001680">
    <property type="component" value="Chromosome 2"/>
</dbReference>
<evidence type="ECO:0008006" key="4">
    <source>
        <dbReference type="Google" id="ProtNLM"/>
    </source>
</evidence>
<sequence>MFRLFRRSRRADGGTHDDGNPRPGGGSVQQEPDGPVPPAAAPAADHADAGAGAAAPAAIGADPTRHVPPDGAGWPAGAAAGTHDPAATTPDASAGSLPPAPPAPPAPPPGMPADDARPPPRGIALDEIARGMQHAAAAANQLLAHQYTAVLDQFFDLRDDGLLAPREVTVALDAEHTMPVPLVALATPRGLALDRMVVHLTVRGDFTEALPAGGVAGNDDQRSRFYVTFAPRSAKKDAQGNARQRDTEHIDIEMQFVALAPPEAIMRVIDEYTHRLVPRARPGSKENDDGEPA</sequence>
<dbReference type="RefSeq" id="WP_012366525.1">
    <property type="nucleotide sequence ID" value="NC_010552.1"/>
</dbReference>
<feature type="compositionally biased region" description="Pro residues" evidence="1">
    <location>
        <begin position="98"/>
        <end position="111"/>
    </location>
</feature>
<name>B1YYK1_BURA4</name>
<feature type="region of interest" description="Disordered" evidence="1">
    <location>
        <begin position="1"/>
        <end position="122"/>
    </location>
</feature>
<feature type="compositionally biased region" description="Low complexity" evidence="1">
    <location>
        <begin position="69"/>
        <end position="97"/>
    </location>
</feature>
<feature type="compositionally biased region" description="Basic and acidic residues" evidence="1">
    <location>
        <begin position="10"/>
        <end position="20"/>
    </location>
</feature>
<reference evidence="3" key="1">
    <citation type="submission" date="2008-04" db="EMBL/GenBank/DDBJ databases">
        <title>Complete sequence of chromosome 2 of Burkholderia ambifaria MC40-6.</title>
        <authorList>
            <person name="Copeland A."/>
            <person name="Lucas S."/>
            <person name="Lapidus A."/>
            <person name="Glavina del Rio T."/>
            <person name="Dalin E."/>
            <person name="Tice H."/>
            <person name="Pitluck S."/>
            <person name="Chain P."/>
            <person name="Malfatti S."/>
            <person name="Shin M."/>
            <person name="Vergez L."/>
            <person name="Lang D."/>
            <person name="Schmutz J."/>
            <person name="Larimer F."/>
            <person name="Land M."/>
            <person name="Hauser L."/>
            <person name="Kyrpides N."/>
            <person name="Lykidis A."/>
            <person name="Ramette A."/>
            <person name="Konstantinidis K."/>
            <person name="Tiedje J."/>
            <person name="Richardson P."/>
        </authorList>
    </citation>
    <scope>NUCLEOTIDE SEQUENCE [LARGE SCALE GENOMIC DNA]</scope>
    <source>
        <strain evidence="3">MC40-6</strain>
    </source>
</reference>
<accession>B1YYK1</accession>
<dbReference type="InterPro" id="IPR024510">
    <property type="entry name" value="DUF2589"/>
</dbReference>